<dbReference type="Proteomes" id="UP000252458">
    <property type="component" value="Unassembled WGS sequence"/>
</dbReference>
<organism evidence="2 3">
    <name type="scientific">Burkholderia reimsis</name>
    <dbReference type="NCBI Taxonomy" id="2234132"/>
    <lineage>
        <taxon>Bacteria</taxon>
        <taxon>Pseudomonadati</taxon>
        <taxon>Pseudomonadota</taxon>
        <taxon>Betaproteobacteria</taxon>
        <taxon>Burkholderiales</taxon>
        <taxon>Burkholderiaceae</taxon>
        <taxon>Burkholderia</taxon>
    </lineage>
</organism>
<feature type="domain" description="VOC" evidence="1">
    <location>
        <begin position="9"/>
        <end position="116"/>
    </location>
</feature>
<sequence length="121" mass="13529">MSIRGKDRQIDNIEFNVSDIGRSKAFYGSVFGWTFTDYGPTYTEFHDGRIAGGLTTGEPVRPGGPLVILYADDLAEIQRRIEATGATINRQTFSFPGGRRFHFIDPDGYELAVWSEDESSQ</sequence>
<evidence type="ECO:0000313" key="2">
    <source>
        <dbReference type="EMBL" id="RBB40722.1"/>
    </source>
</evidence>
<dbReference type="Gene3D" id="3.10.180.10">
    <property type="entry name" value="2,3-Dihydroxybiphenyl 1,2-Dioxygenase, domain 1"/>
    <property type="match status" value="1"/>
</dbReference>
<gene>
    <name evidence="2" type="ORF">DPV79_10085</name>
</gene>
<dbReference type="AlphaFoldDB" id="A0A365QZ60"/>
<dbReference type="Pfam" id="PF00903">
    <property type="entry name" value="Glyoxalase"/>
    <property type="match status" value="1"/>
</dbReference>
<evidence type="ECO:0000259" key="1">
    <source>
        <dbReference type="PROSITE" id="PS51819"/>
    </source>
</evidence>
<keyword evidence="3" id="KW-1185">Reference proteome</keyword>
<dbReference type="InterPro" id="IPR052164">
    <property type="entry name" value="Anthracycline_SecMetBiosynth"/>
</dbReference>
<dbReference type="PANTHER" id="PTHR33993:SF1">
    <property type="entry name" value="GLYOXALASE FAMILY PROTEIN"/>
    <property type="match status" value="1"/>
</dbReference>
<dbReference type="SUPFAM" id="SSF54593">
    <property type="entry name" value="Glyoxalase/Bleomycin resistance protein/Dihydroxybiphenyl dioxygenase"/>
    <property type="match status" value="1"/>
</dbReference>
<dbReference type="PROSITE" id="PS51819">
    <property type="entry name" value="VOC"/>
    <property type="match status" value="1"/>
</dbReference>
<dbReference type="InterPro" id="IPR037523">
    <property type="entry name" value="VOC_core"/>
</dbReference>
<proteinExistence type="predicted"/>
<dbReference type="RefSeq" id="WP_113045325.1">
    <property type="nucleotide sequence ID" value="NZ_QMFZ01000006.1"/>
</dbReference>
<dbReference type="InterPro" id="IPR029068">
    <property type="entry name" value="Glyas_Bleomycin-R_OHBP_Dase"/>
</dbReference>
<comment type="caution">
    <text evidence="2">The sequence shown here is derived from an EMBL/GenBank/DDBJ whole genome shotgun (WGS) entry which is preliminary data.</text>
</comment>
<accession>A0A365QZ60</accession>
<evidence type="ECO:0000313" key="3">
    <source>
        <dbReference type="Proteomes" id="UP000252458"/>
    </source>
</evidence>
<dbReference type="PANTHER" id="PTHR33993">
    <property type="entry name" value="GLYOXALASE-RELATED"/>
    <property type="match status" value="1"/>
</dbReference>
<dbReference type="InterPro" id="IPR004360">
    <property type="entry name" value="Glyas_Fos-R_dOase_dom"/>
</dbReference>
<name>A0A365QZ60_9BURK</name>
<dbReference type="CDD" id="cd07247">
    <property type="entry name" value="SgaA_N_like"/>
    <property type="match status" value="1"/>
</dbReference>
<dbReference type="EMBL" id="QMFZ01000006">
    <property type="protein sequence ID" value="RBB40722.1"/>
    <property type="molecule type" value="Genomic_DNA"/>
</dbReference>
<protein>
    <submittedName>
        <fullName evidence="2">VOC family protein</fullName>
    </submittedName>
</protein>
<reference evidence="2 3" key="1">
    <citation type="submission" date="2018-06" db="EMBL/GenBank/DDBJ databases">
        <title>Draft genome sequence of Burkholderia reimsis strain BE51 isolated from a French agricultural soil.</title>
        <authorList>
            <person name="Esmaeel Q."/>
        </authorList>
    </citation>
    <scope>NUCLEOTIDE SEQUENCE [LARGE SCALE GENOMIC DNA]</scope>
    <source>
        <strain evidence="2 3">BE51</strain>
    </source>
</reference>